<evidence type="ECO:0000313" key="2">
    <source>
        <dbReference type="EMBL" id="VYT38156.1"/>
    </source>
</evidence>
<accession>A0A6N2WG22</accession>
<reference evidence="1 3" key="1">
    <citation type="submission" date="2015-09" db="EMBL/GenBank/DDBJ databases">
        <authorList>
            <consortium name="Pathogen Informatics"/>
        </authorList>
    </citation>
    <scope>NUCLEOTIDE SEQUENCE [LARGE SCALE GENOMIC DNA]</scope>
    <source>
        <strain evidence="1 3">2789STDY5834846</strain>
    </source>
</reference>
<protein>
    <submittedName>
        <fullName evidence="1">Uncharacterized protein</fullName>
    </submittedName>
</protein>
<reference evidence="2" key="2">
    <citation type="submission" date="2019-11" db="EMBL/GenBank/DDBJ databases">
        <authorList>
            <person name="Feng L."/>
        </authorList>
    </citation>
    <scope>NUCLEOTIDE SEQUENCE</scope>
    <source>
        <strain evidence="2">BfaecisLFYP10</strain>
    </source>
</reference>
<proteinExistence type="predicted"/>
<gene>
    <name evidence="2" type="ORF">BFLFYP10_02809</name>
    <name evidence="1" type="ORF">ERS852461_02868</name>
</gene>
<evidence type="ECO:0000313" key="3">
    <source>
        <dbReference type="Proteomes" id="UP000095606"/>
    </source>
</evidence>
<dbReference type="EMBL" id="CZAE01000013">
    <property type="protein sequence ID" value="CUP56267.1"/>
    <property type="molecule type" value="Genomic_DNA"/>
</dbReference>
<evidence type="ECO:0000313" key="1">
    <source>
        <dbReference type="EMBL" id="CUP56267.1"/>
    </source>
</evidence>
<dbReference type="AlphaFoldDB" id="A0A174PB25"/>
<dbReference type="EMBL" id="CACRSZ010000061">
    <property type="protein sequence ID" value="VYT38156.1"/>
    <property type="molecule type" value="Genomic_DNA"/>
</dbReference>
<dbReference type="Proteomes" id="UP000095606">
    <property type="component" value="Unassembled WGS sequence"/>
</dbReference>
<sequence length="31" mass="3767">MEKELKSNQRCVDASSYFREQEFNTIFKPQI</sequence>
<accession>A0A174PB25</accession>
<organism evidence="1 3">
    <name type="scientific">Bacteroides faecis</name>
    <dbReference type="NCBI Taxonomy" id="674529"/>
    <lineage>
        <taxon>Bacteria</taxon>
        <taxon>Pseudomonadati</taxon>
        <taxon>Bacteroidota</taxon>
        <taxon>Bacteroidia</taxon>
        <taxon>Bacteroidales</taxon>
        <taxon>Bacteroidaceae</taxon>
        <taxon>Bacteroides</taxon>
    </lineage>
</organism>
<name>A0A174PB25_9BACE</name>